<evidence type="ECO:0000256" key="4">
    <source>
        <dbReference type="ARBA" id="ARBA00023239"/>
    </source>
</evidence>
<evidence type="ECO:0000313" key="7">
    <source>
        <dbReference type="EMBL" id="CAK7266086.1"/>
    </source>
</evidence>
<dbReference type="PROSITE" id="PS51891">
    <property type="entry name" value="CENP_V_GFA"/>
    <property type="match status" value="1"/>
</dbReference>
<comment type="caution">
    <text evidence="7">The sequence shown here is derived from an EMBL/GenBank/DDBJ whole genome shotgun (WGS) entry which is preliminary data.</text>
</comment>
<evidence type="ECO:0000259" key="6">
    <source>
        <dbReference type="PROSITE" id="PS51891"/>
    </source>
</evidence>
<evidence type="ECO:0000256" key="3">
    <source>
        <dbReference type="ARBA" id="ARBA00022833"/>
    </source>
</evidence>
<keyword evidence="5" id="KW-0732">Signal</keyword>
<evidence type="ECO:0000256" key="5">
    <source>
        <dbReference type="SAM" id="SignalP"/>
    </source>
</evidence>
<organism evidence="7 8">
    <name type="scientific">Sporothrix epigloea</name>
    <dbReference type="NCBI Taxonomy" id="1892477"/>
    <lineage>
        <taxon>Eukaryota</taxon>
        <taxon>Fungi</taxon>
        <taxon>Dikarya</taxon>
        <taxon>Ascomycota</taxon>
        <taxon>Pezizomycotina</taxon>
        <taxon>Sordariomycetes</taxon>
        <taxon>Sordariomycetidae</taxon>
        <taxon>Ophiostomatales</taxon>
        <taxon>Ophiostomataceae</taxon>
        <taxon>Sporothrix</taxon>
    </lineage>
</organism>
<gene>
    <name evidence="7" type="ORF">SEPCBS119000_001843</name>
</gene>
<feature type="signal peptide" evidence="5">
    <location>
        <begin position="1"/>
        <end position="25"/>
    </location>
</feature>
<dbReference type="InterPro" id="IPR006913">
    <property type="entry name" value="CENP-V/GFA"/>
</dbReference>
<sequence>MATRTIFAKCHCAAVHFSITVPVASLPLGVHLCHCSVCRTTHGSYTCFHAPLPGGVRPVFAAPSSLESTTTGYQYAAAACTRYFCKTCGCHIGDEDYEEGKTLENPEWRIASSLFGPGLHDDGKPDQFFMLRSHVFTNSAPSGFYEWLPKVGSRELVKWNPRPGDAFYPPAADDPYEPSAAEHDADGREVLRASCHCGGVSFTIARPADCVGESASTCRSPELPDRWLACLDTCDDCRLVDGAHAIGWAEVPLASLVPQVTADLELGTLKRYVSSQDAMRAFCGVCGATVFYRSLTTSGANVDVATGLLRAPEGVTAHRWLHWRNGRIVHLESGQRYHADFANSLADGFQAWVAKVYEDTMSHKDS</sequence>
<protein>
    <recommendedName>
        <fullName evidence="6">CENP-V/GFA domain-containing protein</fullName>
    </recommendedName>
</protein>
<dbReference type="Proteomes" id="UP001642502">
    <property type="component" value="Unassembled WGS sequence"/>
</dbReference>
<reference evidence="7 8" key="1">
    <citation type="submission" date="2024-01" db="EMBL/GenBank/DDBJ databases">
        <authorList>
            <person name="Allen C."/>
            <person name="Tagirdzhanova G."/>
        </authorList>
    </citation>
    <scope>NUCLEOTIDE SEQUENCE [LARGE SCALE GENOMIC DNA]</scope>
    <source>
        <strain evidence="7 8">CBS 119000</strain>
    </source>
</reference>
<keyword evidence="3" id="KW-0862">Zinc</keyword>
<proteinExistence type="inferred from homology"/>
<feature type="chain" id="PRO_5045278327" description="CENP-V/GFA domain-containing protein" evidence="5">
    <location>
        <begin position="26"/>
        <end position="366"/>
    </location>
</feature>
<dbReference type="PANTHER" id="PTHR33337:SF31">
    <property type="entry name" value="DUF636 DOMAIN PROTEIN (AFU_ORTHOLOGUE AFUA_2G12650)"/>
    <property type="match status" value="1"/>
</dbReference>
<dbReference type="SUPFAM" id="SSF51316">
    <property type="entry name" value="Mss4-like"/>
    <property type="match status" value="2"/>
</dbReference>
<evidence type="ECO:0000256" key="2">
    <source>
        <dbReference type="ARBA" id="ARBA00022723"/>
    </source>
</evidence>
<comment type="similarity">
    <text evidence="1">Belongs to the Gfa family.</text>
</comment>
<dbReference type="InterPro" id="IPR011057">
    <property type="entry name" value="Mss4-like_sf"/>
</dbReference>
<evidence type="ECO:0000256" key="1">
    <source>
        <dbReference type="ARBA" id="ARBA00005495"/>
    </source>
</evidence>
<dbReference type="EMBL" id="CAWUON010000016">
    <property type="protein sequence ID" value="CAK7266086.1"/>
    <property type="molecule type" value="Genomic_DNA"/>
</dbReference>
<dbReference type="Pfam" id="PF04828">
    <property type="entry name" value="GFA"/>
    <property type="match status" value="1"/>
</dbReference>
<evidence type="ECO:0000313" key="8">
    <source>
        <dbReference type="Proteomes" id="UP001642502"/>
    </source>
</evidence>
<feature type="domain" description="CENP-V/GFA" evidence="6">
    <location>
        <begin position="6"/>
        <end position="148"/>
    </location>
</feature>
<dbReference type="PANTHER" id="PTHR33337">
    <property type="entry name" value="GFA DOMAIN-CONTAINING PROTEIN"/>
    <property type="match status" value="1"/>
</dbReference>
<accession>A0ABP0DGV2</accession>
<keyword evidence="4" id="KW-0456">Lyase</keyword>
<keyword evidence="8" id="KW-1185">Reference proteome</keyword>
<dbReference type="Gene3D" id="3.90.1590.10">
    <property type="entry name" value="glutathione-dependent formaldehyde- activating enzyme (gfa)"/>
    <property type="match status" value="2"/>
</dbReference>
<keyword evidence="2" id="KW-0479">Metal-binding</keyword>
<name>A0ABP0DGV2_9PEZI</name>